<dbReference type="SUPFAM" id="SSF53335">
    <property type="entry name" value="S-adenosyl-L-methionine-dependent methyltransferases"/>
    <property type="match status" value="1"/>
</dbReference>
<dbReference type="KEGG" id="mauu:NCTC10437_00880"/>
<dbReference type="PANTHER" id="PTHR30481:SF2">
    <property type="entry name" value="SITE-SPECIFIC DNA-METHYLTRANSFERASE (ADENINE-SPECIFIC)"/>
    <property type="match status" value="1"/>
</dbReference>
<dbReference type="InterPro" id="IPR012327">
    <property type="entry name" value="MeTrfase_D12"/>
</dbReference>
<dbReference type="EMBL" id="LR134356">
    <property type="protein sequence ID" value="VEG51767.1"/>
    <property type="molecule type" value="Genomic_DNA"/>
</dbReference>
<evidence type="ECO:0000256" key="6">
    <source>
        <dbReference type="ARBA" id="ARBA00047942"/>
    </source>
</evidence>
<dbReference type="InterPro" id="IPR023095">
    <property type="entry name" value="Ade_MeTrfase_dom_2"/>
</dbReference>
<dbReference type="InterPro" id="IPR029063">
    <property type="entry name" value="SAM-dependent_MTases_sf"/>
</dbReference>
<keyword evidence="4" id="KW-0808">Transferase</keyword>
<dbReference type="RefSeq" id="WP_157866334.1">
    <property type="nucleotide sequence ID" value="NZ_CVQQ01000016.1"/>
</dbReference>
<organism evidence="8 9">
    <name type="scientific">Mycolicibacterium aurum</name>
    <name type="common">Mycobacterium aurum</name>
    <dbReference type="NCBI Taxonomy" id="1791"/>
    <lineage>
        <taxon>Bacteria</taxon>
        <taxon>Bacillati</taxon>
        <taxon>Actinomycetota</taxon>
        <taxon>Actinomycetes</taxon>
        <taxon>Mycobacteriales</taxon>
        <taxon>Mycobacteriaceae</taxon>
        <taxon>Mycolicibacterium</taxon>
    </lineage>
</organism>
<comment type="similarity">
    <text evidence="1">Belongs to the N(4)/N(6)-methyltransferase family.</text>
</comment>
<gene>
    <name evidence="8" type="ORF">NCTC10437_00880</name>
</gene>
<evidence type="ECO:0000256" key="4">
    <source>
        <dbReference type="ARBA" id="ARBA00022679"/>
    </source>
</evidence>
<feature type="region of interest" description="Disordered" evidence="7">
    <location>
        <begin position="1"/>
        <end position="45"/>
    </location>
</feature>
<dbReference type="EC" id="2.1.1.72" evidence="2"/>
<keyword evidence="9" id="KW-1185">Reference proteome</keyword>
<feature type="compositionally biased region" description="Low complexity" evidence="7">
    <location>
        <begin position="15"/>
        <end position="26"/>
    </location>
</feature>
<name>A0A448IHN4_MYCAU</name>
<proteinExistence type="inferred from homology"/>
<dbReference type="Pfam" id="PF02086">
    <property type="entry name" value="MethyltransfD12"/>
    <property type="match status" value="1"/>
</dbReference>
<dbReference type="Gene3D" id="1.10.1020.10">
    <property type="entry name" value="Adenine-specific Methyltransferase, Domain 2"/>
    <property type="match status" value="1"/>
</dbReference>
<comment type="catalytic activity">
    <reaction evidence="6">
        <text>a 2'-deoxyadenosine in DNA + S-adenosyl-L-methionine = an N(6)-methyl-2'-deoxyadenosine in DNA + S-adenosyl-L-homocysteine + H(+)</text>
        <dbReference type="Rhea" id="RHEA:15197"/>
        <dbReference type="Rhea" id="RHEA-COMP:12418"/>
        <dbReference type="Rhea" id="RHEA-COMP:12419"/>
        <dbReference type="ChEBI" id="CHEBI:15378"/>
        <dbReference type="ChEBI" id="CHEBI:57856"/>
        <dbReference type="ChEBI" id="CHEBI:59789"/>
        <dbReference type="ChEBI" id="CHEBI:90615"/>
        <dbReference type="ChEBI" id="CHEBI:90616"/>
        <dbReference type="EC" id="2.1.1.72"/>
    </reaction>
</comment>
<keyword evidence="3 8" id="KW-0489">Methyltransferase</keyword>
<dbReference type="GO" id="GO:0009007">
    <property type="term" value="F:site-specific DNA-methyltransferase (adenine-specific) activity"/>
    <property type="evidence" value="ECO:0007669"/>
    <property type="project" value="UniProtKB-EC"/>
</dbReference>
<reference evidence="8 9" key="1">
    <citation type="submission" date="2018-12" db="EMBL/GenBank/DDBJ databases">
        <authorList>
            <consortium name="Pathogen Informatics"/>
        </authorList>
    </citation>
    <scope>NUCLEOTIDE SEQUENCE [LARGE SCALE GENOMIC DNA]</scope>
    <source>
        <strain evidence="8 9">NCTC10437</strain>
    </source>
</reference>
<sequence>MIRASTPLANEELNAKAASSPTSSATRHVGRLARGIRSQPKPVDHPLACGRYQTPLRYPGAKSGLAPLITHLIQAASKHPSVGEIDLLVEPFAGGASTSLRLVGSGVVKRALLADADPLVAAFWQVAAAQPDALIARMREEHSNFVIPGPSTAVARWDYWRSWKPRPGMSASAARFETAVKCLYLNRTTFSGILHGRAGPIGGRAQASDYGIGCRFNPDALAERIDYVGHLYATGRLIDVWCMGWRETLENTASVYKTLVPNHVVAYLDPPYLNKSATLYNTSFAQRGSRKRSVAAPAGWLDQLDHELLASYLTRKMRYRWLLSYDYDQALLDSCLLYGRDRMTPHGSDRLDAVKQWRISKRLVRLRYSAAARAGRGDADELLLTTLPPSTVPQDKTFRSLGP</sequence>
<dbReference type="PANTHER" id="PTHR30481">
    <property type="entry name" value="DNA ADENINE METHYLASE"/>
    <property type="match status" value="1"/>
</dbReference>
<dbReference type="GO" id="GO:1904047">
    <property type="term" value="F:S-adenosyl-L-methionine binding"/>
    <property type="evidence" value="ECO:0007669"/>
    <property type="project" value="TreeGrafter"/>
</dbReference>
<dbReference type="GO" id="GO:0032259">
    <property type="term" value="P:methylation"/>
    <property type="evidence" value="ECO:0007669"/>
    <property type="project" value="UniProtKB-KW"/>
</dbReference>
<dbReference type="GO" id="GO:0043565">
    <property type="term" value="F:sequence-specific DNA binding"/>
    <property type="evidence" value="ECO:0007669"/>
    <property type="project" value="TreeGrafter"/>
</dbReference>
<evidence type="ECO:0000256" key="1">
    <source>
        <dbReference type="ARBA" id="ARBA00006594"/>
    </source>
</evidence>
<dbReference type="Proteomes" id="UP000279306">
    <property type="component" value="Chromosome"/>
</dbReference>
<accession>A0A448IHN4</accession>
<dbReference type="REBASE" id="288968">
    <property type="entry name" value="M.Mau10437ORF880P"/>
</dbReference>
<evidence type="ECO:0000313" key="8">
    <source>
        <dbReference type="EMBL" id="VEG51767.1"/>
    </source>
</evidence>
<evidence type="ECO:0000256" key="3">
    <source>
        <dbReference type="ARBA" id="ARBA00022603"/>
    </source>
</evidence>
<dbReference type="AlphaFoldDB" id="A0A448IHN4"/>
<keyword evidence="5" id="KW-0949">S-adenosyl-L-methionine</keyword>
<evidence type="ECO:0000313" key="9">
    <source>
        <dbReference type="Proteomes" id="UP000279306"/>
    </source>
</evidence>
<evidence type="ECO:0000256" key="5">
    <source>
        <dbReference type="ARBA" id="ARBA00022691"/>
    </source>
</evidence>
<evidence type="ECO:0000256" key="7">
    <source>
        <dbReference type="SAM" id="MobiDB-lite"/>
    </source>
</evidence>
<evidence type="ECO:0000256" key="2">
    <source>
        <dbReference type="ARBA" id="ARBA00011900"/>
    </source>
</evidence>
<dbReference type="GO" id="GO:0006298">
    <property type="term" value="P:mismatch repair"/>
    <property type="evidence" value="ECO:0007669"/>
    <property type="project" value="TreeGrafter"/>
</dbReference>
<dbReference type="GO" id="GO:0009307">
    <property type="term" value="P:DNA restriction-modification system"/>
    <property type="evidence" value="ECO:0007669"/>
    <property type="project" value="InterPro"/>
</dbReference>
<dbReference type="STRING" id="1791.GCA_001049355_04195"/>
<dbReference type="Gene3D" id="3.40.50.150">
    <property type="entry name" value="Vaccinia Virus protein VP39"/>
    <property type="match status" value="1"/>
</dbReference>
<protein>
    <recommendedName>
        <fullName evidence="2">site-specific DNA-methyltransferase (adenine-specific)</fullName>
        <ecNumber evidence="2">2.1.1.72</ecNumber>
    </recommendedName>
</protein>